<dbReference type="EMBL" id="JAAOMP010000172">
    <property type="protein sequence ID" value="MBU2761728.1"/>
    <property type="molecule type" value="Genomic_DNA"/>
</dbReference>
<gene>
    <name evidence="2" type="ORF">HAP95_16475</name>
</gene>
<keyword evidence="1" id="KW-0732">Signal</keyword>
<evidence type="ECO:0000256" key="1">
    <source>
        <dbReference type="SAM" id="SignalP"/>
    </source>
</evidence>
<evidence type="ECO:0000313" key="2">
    <source>
        <dbReference type="EMBL" id="MBU2761728.1"/>
    </source>
</evidence>
<protein>
    <recommendedName>
        <fullName evidence="4">DUF3617 family protein</fullName>
    </recommendedName>
</protein>
<feature type="chain" id="PRO_5047133584" description="DUF3617 family protein" evidence="1">
    <location>
        <begin position="31"/>
        <end position="245"/>
    </location>
</feature>
<accession>A0ABS6A2Z6</accession>
<name>A0ABS6A2Z6_9PROT</name>
<comment type="caution">
    <text evidence="2">The sequence shown here is derived from an EMBL/GenBank/DDBJ whole genome shotgun (WGS) entry which is preliminary data.</text>
</comment>
<feature type="signal peptide" evidence="1">
    <location>
        <begin position="1"/>
        <end position="30"/>
    </location>
</feature>
<sequence>MHMKAKVILASVTALTILSALLIQAGLAHAHSATPGDFPGAYGFRPGEWQYITTTTSPLLGTSRTTSMRCSHSFYQPQDTAHATLTIPGSSPGTVHCVTSHPSLHATVRNCKTISIGNENGTKVTDVMTSHTQYTGNGKHFQMQEHFSWVDNGQLFESGIVHGKWLSKTCLAHQPASITKQISPSKQMQWLAAQEAQSKAEAAQMKKALPAEEAQANANMATMNARITKLEAKDARAGVAIPASR</sequence>
<organism evidence="2 3">
    <name type="scientific">Acidithiobacillus sulfurivorans</name>
    <dbReference type="NCBI Taxonomy" id="1958756"/>
    <lineage>
        <taxon>Bacteria</taxon>
        <taxon>Pseudomonadati</taxon>
        <taxon>Pseudomonadota</taxon>
        <taxon>Acidithiobacillia</taxon>
        <taxon>Acidithiobacillales</taxon>
        <taxon>Acidithiobacillaceae</taxon>
        <taxon>Acidithiobacillus</taxon>
    </lineage>
</organism>
<evidence type="ECO:0000313" key="3">
    <source>
        <dbReference type="Proteomes" id="UP000755654"/>
    </source>
</evidence>
<evidence type="ECO:0008006" key="4">
    <source>
        <dbReference type="Google" id="ProtNLM"/>
    </source>
</evidence>
<dbReference type="RefSeq" id="WP_215885208.1">
    <property type="nucleotide sequence ID" value="NZ_JAAOMP010000172.1"/>
</dbReference>
<reference evidence="2 3" key="1">
    <citation type="journal article" date="2021" name="ISME J.">
        <title>Genomic evolution of the class Acidithiobacillia: deep-branching Proteobacteria living in extreme acidic conditions.</title>
        <authorList>
            <person name="Moya-Beltran A."/>
            <person name="Beard S."/>
            <person name="Rojas-Villalobos C."/>
            <person name="Issotta F."/>
            <person name="Gallardo Y."/>
            <person name="Ulloa R."/>
            <person name="Giaveno A."/>
            <person name="Degli Esposti M."/>
            <person name="Johnson D.B."/>
            <person name="Quatrini R."/>
        </authorList>
    </citation>
    <scope>NUCLEOTIDE SEQUENCE [LARGE SCALE GENOMIC DNA]</scope>
    <source>
        <strain evidence="2 3">RW2</strain>
    </source>
</reference>
<keyword evidence="3" id="KW-1185">Reference proteome</keyword>
<proteinExistence type="predicted"/>
<dbReference type="Proteomes" id="UP000755654">
    <property type="component" value="Unassembled WGS sequence"/>
</dbReference>